<dbReference type="EMBL" id="AP014545">
    <property type="protein sequence ID" value="BBB26684.1"/>
    <property type="molecule type" value="Genomic_DNA"/>
</dbReference>
<gene>
    <name evidence="3" type="primary">uspF</name>
    <name evidence="3" type="ORF">AMJAP_2093</name>
</gene>
<dbReference type="SUPFAM" id="SSF52402">
    <property type="entry name" value="Adenine nucleotide alpha hydrolases-like"/>
    <property type="match status" value="1"/>
</dbReference>
<comment type="similarity">
    <text evidence="1">Belongs to the universal stress protein A family.</text>
</comment>
<keyword evidence="4" id="KW-1185">Reference proteome</keyword>
<dbReference type="RefSeq" id="WP_019620531.1">
    <property type="nucleotide sequence ID" value="NZ_AP014545.1"/>
</dbReference>
<feature type="domain" description="UspA" evidence="2">
    <location>
        <begin position="1"/>
        <end position="140"/>
    </location>
</feature>
<dbReference type="Pfam" id="PF00582">
    <property type="entry name" value="Usp"/>
    <property type="match status" value="1"/>
</dbReference>
<dbReference type="InterPro" id="IPR014729">
    <property type="entry name" value="Rossmann-like_a/b/a_fold"/>
</dbReference>
<proteinExistence type="inferred from homology"/>
<dbReference type="Proteomes" id="UP000595663">
    <property type="component" value="Chromosome"/>
</dbReference>
<dbReference type="AlphaFoldDB" id="A0A7R6SST4"/>
<dbReference type="PANTHER" id="PTHR46268">
    <property type="entry name" value="STRESS RESPONSE PROTEIN NHAX"/>
    <property type="match status" value="1"/>
</dbReference>
<dbReference type="PANTHER" id="PTHR46268:SF6">
    <property type="entry name" value="UNIVERSAL STRESS PROTEIN UP12"/>
    <property type="match status" value="1"/>
</dbReference>
<evidence type="ECO:0000259" key="2">
    <source>
        <dbReference type="Pfam" id="PF00582"/>
    </source>
</evidence>
<evidence type="ECO:0000313" key="3">
    <source>
        <dbReference type="EMBL" id="BBB26684.1"/>
    </source>
</evidence>
<name>A0A7R6SST4_9GAMM</name>
<dbReference type="OrthoDB" id="9792500at2"/>
<sequence>MYKNILVPLDLSHKAQVVELGKIAVSLATGENADLHLLYVDQSFVHRAGNPQFDERAHEGHRKDALKEMEGLLSELPENLRVSTIYRSGPAHDQILETANQLKADVIVMMARKPGISSYFIGSNAERVVRHAPCSVFIVRRGESDS</sequence>
<dbReference type="CDD" id="cd00293">
    <property type="entry name" value="USP-like"/>
    <property type="match status" value="1"/>
</dbReference>
<dbReference type="Gene3D" id="3.40.50.620">
    <property type="entry name" value="HUPs"/>
    <property type="match status" value="1"/>
</dbReference>
<reference evidence="3 4" key="1">
    <citation type="journal article" date="2008" name="Int. J. Syst. Evol. Microbiol.">
        <title>Amphritea japonica sp. nov. and Amphritea balenae sp. nov., isolated from the sediment adjacent to sperm whale carcasses off Kagoshima, Japan.</title>
        <authorList>
            <person name="Miyazaki M."/>
            <person name="Nogi Y."/>
            <person name="Fujiwara Y."/>
            <person name="Kawato M."/>
            <person name="Nagahama T."/>
            <person name="Kubokawa K."/>
            <person name="Horikoshi K."/>
        </authorList>
    </citation>
    <scope>NUCLEOTIDE SEQUENCE [LARGE SCALE GENOMIC DNA]</scope>
    <source>
        <strain evidence="3 4">ATCC BAA-1530</strain>
    </source>
</reference>
<accession>A0A7R6SST4</accession>
<organism evidence="3 4">
    <name type="scientific">Amphritea japonica ATCC BAA-1530</name>
    <dbReference type="NCBI Taxonomy" id="1278309"/>
    <lineage>
        <taxon>Bacteria</taxon>
        <taxon>Pseudomonadati</taxon>
        <taxon>Pseudomonadota</taxon>
        <taxon>Gammaproteobacteria</taxon>
        <taxon>Oceanospirillales</taxon>
        <taxon>Oceanospirillaceae</taxon>
        <taxon>Amphritea</taxon>
    </lineage>
</organism>
<dbReference type="InterPro" id="IPR006015">
    <property type="entry name" value="Universal_stress_UspA"/>
</dbReference>
<dbReference type="KEGG" id="ajp:AMJAP_2093"/>
<protein>
    <submittedName>
        <fullName evidence="3">Universal stress protein F</fullName>
    </submittedName>
</protein>
<evidence type="ECO:0000256" key="1">
    <source>
        <dbReference type="ARBA" id="ARBA00008791"/>
    </source>
</evidence>
<dbReference type="InterPro" id="IPR006016">
    <property type="entry name" value="UspA"/>
</dbReference>
<evidence type="ECO:0000313" key="4">
    <source>
        <dbReference type="Proteomes" id="UP000595663"/>
    </source>
</evidence>
<dbReference type="PRINTS" id="PR01438">
    <property type="entry name" value="UNVRSLSTRESS"/>
</dbReference>